<feature type="compositionally biased region" description="Basic residues" evidence="9">
    <location>
        <begin position="18"/>
        <end position="28"/>
    </location>
</feature>
<sequence>MGSLLVPSSSEDSGFLHGRQRSNSHRRKAVPERLSFVPVSTSNNDATFNGSDAFLDHTMDGEVDLQNEFSTPPTSRFPSQDIKGMNGHHSHNSFSNHLQHQHVHSYAKPTSYTSSEIHNSGPATALHAIQNISDVQYQGKTTIAAALSLLMAFPFVLSSLVQVSPFEFVDTGKESDNGLLLRSRVQSRYLSFLGVCSLTAATLVTVGFFGEIKGATSSKQSGKSQRGYRERLLSYTSLRKILERILSIGLPFYATSKLGGERVAMVVLVALASELASKRIHIGKTQLGDVWNVFRARKWTLLALVLQCVSDLFNFTTTSLPIQSLSGFLALAVSVLILPWPFPKSGITTSRGITDKDSSFNSDSNFGTTLSASSGSSPLISSPYDTELTVVSGVLATVISFVVFTLSSQETQTLTLKLLLGGSTVAVASAASLLFADSRAILASSATIPLAFALGISLVIQEVIDSHPLLPILFQSGLIMISWIGVCLDCNWLPSQSHDHHHEHEQSSRLTRMILHQVEDYGLLHRVFSKKDSRRIIYFMTLNFSFMLIQGVYGFLTGSLGLLSDTVHMFFDCVALAVGLVATVLSERQPSLEYPQGFKMVDSLAGFGNGVLLLAISIEIVYEAIERLASGSQLNRLGELLIVSTGGLIVNVFGLLAFGHHGHSHGPDGHDHGYHHGHSHGHGHDQTHAHEHKHSHHDQDQGFGHEHNRSHPNHHHHNHIEHDAEILHHHFSNDPPLAKEGLLFSPATQSPLPTITPMTPAPTTEKQNSHNSHSHGHGHHHGHHHDHQHHHHHHHGGSNMHGIYLHVLADMMGSISVIVSTILVHRTGWAGWDAIASVAISFFIIQATIPLVKDTAKQLVLYIPESTEFDLREALSGVGQLRGVVNITVPRFWMESGKTSGVMHVVAAKGIDLDDVRERTVAYLKGRDMDVLVQVEREAEGRCWCGGSASATVRSS</sequence>
<keyword evidence="3 8" id="KW-0813">Transport</keyword>
<dbReference type="GO" id="GO:0031410">
    <property type="term" value="C:cytoplasmic vesicle"/>
    <property type="evidence" value="ECO:0007669"/>
    <property type="project" value="TreeGrafter"/>
</dbReference>
<keyword evidence="6 8" id="KW-0406">Ion transport</keyword>
<evidence type="ECO:0000256" key="9">
    <source>
        <dbReference type="SAM" id="MobiDB-lite"/>
    </source>
</evidence>
<feature type="transmembrane region" description="Helical" evidence="10">
    <location>
        <begin position="568"/>
        <end position="585"/>
    </location>
</feature>
<protein>
    <recommendedName>
        <fullName evidence="8">Zinc transporter</fullName>
    </recommendedName>
</protein>
<evidence type="ECO:0000256" key="1">
    <source>
        <dbReference type="ARBA" id="ARBA00004141"/>
    </source>
</evidence>
<feature type="transmembrane region" description="Helical" evidence="10">
    <location>
        <begin position="606"/>
        <end position="625"/>
    </location>
</feature>
<dbReference type="GO" id="GO:0006882">
    <property type="term" value="P:intracellular zinc ion homeostasis"/>
    <property type="evidence" value="ECO:0007669"/>
    <property type="project" value="InterPro"/>
</dbReference>
<dbReference type="OrthoDB" id="78669at2759"/>
<feature type="compositionally biased region" description="Basic residues" evidence="9">
    <location>
        <begin position="772"/>
        <end position="796"/>
    </location>
</feature>
<feature type="transmembrane region" description="Helical" evidence="10">
    <location>
        <begin position="189"/>
        <end position="210"/>
    </location>
</feature>
<dbReference type="GO" id="GO:1904257">
    <property type="term" value="P:zinc ion import into Golgi lumen"/>
    <property type="evidence" value="ECO:0007669"/>
    <property type="project" value="TreeGrafter"/>
</dbReference>
<dbReference type="EMBL" id="CAJPDQ010000017">
    <property type="protein sequence ID" value="CAF9921956.1"/>
    <property type="molecule type" value="Genomic_DNA"/>
</dbReference>
<evidence type="ECO:0000256" key="8">
    <source>
        <dbReference type="RuleBase" id="RU369017"/>
    </source>
</evidence>
<dbReference type="InterPro" id="IPR027469">
    <property type="entry name" value="Cation_efflux_TMD_sf"/>
</dbReference>
<reference evidence="12" key="1">
    <citation type="submission" date="2021-03" db="EMBL/GenBank/DDBJ databases">
        <authorList>
            <person name="Tagirdzhanova G."/>
        </authorList>
    </citation>
    <scope>NUCLEOTIDE SEQUENCE</scope>
</reference>
<keyword evidence="7 10" id="KW-0472">Membrane</keyword>
<feature type="transmembrane region" description="Helical" evidence="10">
    <location>
        <begin position="322"/>
        <end position="342"/>
    </location>
</feature>
<dbReference type="PANTHER" id="PTHR45755:SF4">
    <property type="entry name" value="ZINC TRANSPORTER 7"/>
    <property type="match status" value="1"/>
</dbReference>
<dbReference type="GO" id="GO:0005385">
    <property type="term" value="F:zinc ion transmembrane transporter activity"/>
    <property type="evidence" value="ECO:0007669"/>
    <property type="project" value="UniProtKB-UniRule"/>
</dbReference>
<evidence type="ECO:0000313" key="12">
    <source>
        <dbReference type="EMBL" id="CAF9921956.1"/>
    </source>
</evidence>
<dbReference type="InterPro" id="IPR002524">
    <property type="entry name" value="Cation_efflux"/>
</dbReference>
<keyword evidence="13" id="KW-1185">Reference proteome</keyword>
<dbReference type="GO" id="GO:0005794">
    <property type="term" value="C:Golgi apparatus"/>
    <property type="evidence" value="ECO:0007669"/>
    <property type="project" value="TreeGrafter"/>
</dbReference>
<name>A0A8H3F9L7_9LECA</name>
<gene>
    <name evidence="12" type="ORF">GOMPHAMPRED_002453</name>
</gene>
<feature type="compositionally biased region" description="Basic and acidic residues" evidence="9">
    <location>
        <begin position="665"/>
        <end position="674"/>
    </location>
</feature>
<organism evidence="12 13">
    <name type="scientific">Gomphillus americanus</name>
    <dbReference type="NCBI Taxonomy" id="1940652"/>
    <lineage>
        <taxon>Eukaryota</taxon>
        <taxon>Fungi</taxon>
        <taxon>Dikarya</taxon>
        <taxon>Ascomycota</taxon>
        <taxon>Pezizomycotina</taxon>
        <taxon>Lecanoromycetes</taxon>
        <taxon>OSLEUM clade</taxon>
        <taxon>Ostropomycetidae</taxon>
        <taxon>Ostropales</taxon>
        <taxon>Graphidaceae</taxon>
        <taxon>Gomphilloideae</taxon>
        <taxon>Gomphillus</taxon>
    </lineage>
</organism>
<comment type="subcellular location">
    <subcellularLocation>
        <location evidence="8">Endoplasmic reticulum membrane</location>
        <topology evidence="8">Multi-pass membrane protein</topology>
    </subcellularLocation>
    <subcellularLocation>
        <location evidence="1">Membrane</location>
        <topology evidence="1">Multi-pass membrane protein</topology>
    </subcellularLocation>
</comment>
<feature type="transmembrane region" description="Helical" evidence="10">
    <location>
        <begin position="536"/>
        <end position="556"/>
    </location>
</feature>
<feature type="compositionally biased region" description="Basic and acidic residues" evidence="9">
    <location>
        <begin position="697"/>
        <end position="709"/>
    </location>
</feature>
<dbReference type="Gene3D" id="1.20.1510.10">
    <property type="entry name" value="Cation efflux protein transmembrane domain"/>
    <property type="match status" value="2"/>
</dbReference>
<feature type="region of interest" description="Disordered" evidence="9">
    <location>
        <begin position="747"/>
        <end position="798"/>
    </location>
</feature>
<evidence type="ECO:0000256" key="10">
    <source>
        <dbReference type="SAM" id="Phobius"/>
    </source>
</evidence>
<evidence type="ECO:0000256" key="7">
    <source>
        <dbReference type="ARBA" id="ARBA00023136"/>
    </source>
</evidence>
<feature type="transmembrane region" description="Helical" evidence="10">
    <location>
        <begin position="388"/>
        <end position="406"/>
    </location>
</feature>
<dbReference type="Pfam" id="PF01545">
    <property type="entry name" value="Cation_efflux"/>
    <property type="match status" value="1"/>
</dbReference>
<evidence type="ECO:0000256" key="3">
    <source>
        <dbReference type="ARBA" id="ARBA00022448"/>
    </source>
</evidence>
<feature type="compositionally biased region" description="Polar residues" evidence="9">
    <location>
        <begin position="1"/>
        <end position="12"/>
    </location>
</feature>
<evidence type="ECO:0000256" key="6">
    <source>
        <dbReference type="ARBA" id="ARBA00023065"/>
    </source>
</evidence>
<evidence type="ECO:0000259" key="11">
    <source>
        <dbReference type="Pfam" id="PF01545"/>
    </source>
</evidence>
<feature type="compositionally biased region" description="Low complexity" evidence="9">
    <location>
        <begin position="751"/>
        <end position="764"/>
    </location>
</feature>
<keyword evidence="8" id="KW-0256">Endoplasmic reticulum</keyword>
<dbReference type="GO" id="GO:0005789">
    <property type="term" value="C:endoplasmic reticulum membrane"/>
    <property type="evidence" value="ECO:0007669"/>
    <property type="project" value="UniProtKB-SubCell"/>
</dbReference>
<comment type="function">
    <text evidence="8">Functions as a zinc transporter.</text>
</comment>
<feature type="transmembrane region" description="Helical" evidence="10">
    <location>
        <begin position="803"/>
        <end position="823"/>
    </location>
</feature>
<dbReference type="Proteomes" id="UP000664169">
    <property type="component" value="Unassembled WGS sequence"/>
</dbReference>
<proteinExistence type="inferred from homology"/>
<evidence type="ECO:0000256" key="4">
    <source>
        <dbReference type="ARBA" id="ARBA00022692"/>
    </source>
</evidence>
<feature type="transmembrane region" description="Helical" evidence="10">
    <location>
        <begin position="829"/>
        <end position="852"/>
    </location>
</feature>
<feature type="transmembrane region" description="Helical" evidence="10">
    <location>
        <begin position="441"/>
        <end position="460"/>
    </location>
</feature>
<dbReference type="InterPro" id="IPR058533">
    <property type="entry name" value="Cation_efflux_TM"/>
</dbReference>
<dbReference type="NCBIfam" id="TIGR01297">
    <property type="entry name" value="CDF"/>
    <property type="match status" value="1"/>
</dbReference>
<evidence type="ECO:0000256" key="5">
    <source>
        <dbReference type="ARBA" id="ARBA00022989"/>
    </source>
</evidence>
<dbReference type="InterPro" id="IPR045316">
    <property type="entry name" value="Msc2-like"/>
</dbReference>
<feature type="transmembrane region" description="Helical" evidence="10">
    <location>
        <begin position="418"/>
        <end position="436"/>
    </location>
</feature>
<keyword evidence="4 10" id="KW-0812">Transmembrane</keyword>
<comment type="similarity">
    <text evidence="2 8">Belongs to the cation diffusion facilitator (CDF) transporter (TC 2.A.4) family. SLC30A subfamily.</text>
</comment>
<dbReference type="PANTHER" id="PTHR45755">
    <property type="match status" value="1"/>
</dbReference>
<feature type="transmembrane region" description="Helical" evidence="10">
    <location>
        <begin position="637"/>
        <end position="658"/>
    </location>
</feature>
<feature type="domain" description="Cation efflux protein transmembrane" evidence="11">
    <location>
        <begin position="536"/>
        <end position="860"/>
    </location>
</feature>
<accession>A0A8H3F9L7</accession>
<dbReference type="AlphaFoldDB" id="A0A8H3F9L7"/>
<comment type="caution">
    <text evidence="12">The sequence shown here is derived from an EMBL/GenBank/DDBJ whole genome shotgun (WGS) entry which is preliminary data.</text>
</comment>
<dbReference type="SUPFAM" id="SSF161111">
    <property type="entry name" value="Cation efflux protein transmembrane domain-like"/>
    <property type="match status" value="1"/>
</dbReference>
<feature type="region of interest" description="Disordered" evidence="9">
    <location>
        <begin position="664"/>
        <end position="716"/>
    </location>
</feature>
<evidence type="ECO:0000313" key="13">
    <source>
        <dbReference type="Proteomes" id="UP000664169"/>
    </source>
</evidence>
<keyword evidence="5 10" id="KW-1133">Transmembrane helix</keyword>
<feature type="region of interest" description="Disordered" evidence="9">
    <location>
        <begin position="1"/>
        <end position="34"/>
    </location>
</feature>
<evidence type="ECO:0000256" key="2">
    <source>
        <dbReference type="ARBA" id="ARBA00008873"/>
    </source>
</evidence>